<name>A0ACC7NX18_9BACL</name>
<keyword evidence="2" id="KW-1185">Reference proteome</keyword>
<dbReference type="Proteomes" id="UP001631969">
    <property type="component" value="Unassembled WGS sequence"/>
</dbReference>
<dbReference type="EMBL" id="JBJURJ010000005">
    <property type="protein sequence ID" value="MFM9328569.1"/>
    <property type="molecule type" value="Genomic_DNA"/>
</dbReference>
<protein>
    <submittedName>
        <fullName evidence="1">Uncharacterized protein</fullName>
    </submittedName>
</protein>
<organism evidence="1 2">
    <name type="scientific">Paenibacillus mesotrionivorans</name>
    <dbReference type="NCBI Taxonomy" id="3160968"/>
    <lineage>
        <taxon>Bacteria</taxon>
        <taxon>Bacillati</taxon>
        <taxon>Bacillota</taxon>
        <taxon>Bacilli</taxon>
        <taxon>Bacillales</taxon>
        <taxon>Paenibacillaceae</taxon>
        <taxon>Paenibacillus</taxon>
    </lineage>
</organism>
<accession>A0ACC7NX18</accession>
<evidence type="ECO:0000313" key="2">
    <source>
        <dbReference type="Proteomes" id="UP001631969"/>
    </source>
</evidence>
<reference evidence="1" key="1">
    <citation type="submission" date="2024-12" db="EMBL/GenBank/DDBJ databases">
        <authorList>
            <person name="Wu N."/>
        </authorList>
    </citation>
    <scope>NUCLEOTIDE SEQUENCE</scope>
    <source>
        <strain evidence="1">P15</strain>
    </source>
</reference>
<proteinExistence type="predicted"/>
<comment type="caution">
    <text evidence="1">The sequence shown here is derived from an EMBL/GenBank/DDBJ whole genome shotgun (WGS) entry which is preliminary data.</text>
</comment>
<evidence type="ECO:0000313" key="1">
    <source>
        <dbReference type="EMBL" id="MFM9328569.1"/>
    </source>
</evidence>
<gene>
    <name evidence="1" type="ORF">ACI1P1_09740</name>
</gene>
<sequence>MLKFKIAVCAGVFLAGLAAGWFLNTMLIPATDRNAAKPPSGDTLQSRALHMDYRQNSFKPREYIKVNRGLKDDWLPGER</sequence>